<keyword evidence="7" id="KW-0051">Antiviral defense</keyword>
<gene>
    <name evidence="8" type="ORF">MNBD_ALPHA06-2135</name>
</gene>
<proteinExistence type="inferred from homology"/>
<keyword evidence="4" id="KW-0255">Endonuclease</keyword>
<keyword evidence="2" id="KW-0540">Nuclease</keyword>
<reference evidence="8" key="1">
    <citation type="submission" date="2018-06" db="EMBL/GenBank/DDBJ databases">
        <authorList>
            <person name="Zhirakovskaya E."/>
        </authorList>
    </citation>
    <scope>NUCLEOTIDE SEQUENCE</scope>
</reference>
<evidence type="ECO:0000256" key="5">
    <source>
        <dbReference type="ARBA" id="ARBA00022801"/>
    </source>
</evidence>
<dbReference type="Pfam" id="PF09827">
    <property type="entry name" value="CRISPR_Cas2"/>
    <property type="match status" value="1"/>
</dbReference>
<dbReference type="GO" id="GO:0046872">
    <property type="term" value="F:metal ion binding"/>
    <property type="evidence" value="ECO:0007669"/>
    <property type="project" value="UniProtKB-KW"/>
</dbReference>
<dbReference type="GO" id="GO:0016787">
    <property type="term" value="F:hydrolase activity"/>
    <property type="evidence" value="ECO:0007669"/>
    <property type="project" value="UniProtKB-KW"/>
</dbReference>
<name>A0A3B0S3X4_9ZZZZ</name>
<comment type="cofactor">
    <cofactor evidence="1">
        <name>Mg(2+)</name>
        <dbReference type="ChEBI" id="CHEBI:18420"/>
    </cofactor>
</comment>
<evidence type="ECO:0000256" key="7">
    <source>
        <dbReference type="ARBA" id="ARBA00023118"/>
    </source>
</evidence>
<dbReference type="SUPFAM" id="SSF143430">
    <property type="entry name" value="TTP0101/SSO1404-like"/>
    <property type="match status" value="1"/>
</dbReference>
<dbReference type="AlphaFoldDB" id="A0A3B0S3X4"/>
<evidence type="ECO:0000256" key="1">
    <source>
        <dbReference type="ARBA" id="ARBA00001946"/>
    </source>
</evidence>
<dbReference type="InterPro" id="IPR021127">
    <property type="entry name" value="CRISPR_associated_Cas2"/>
</dbReference>
<dbReference type="EMBL" id="UOEE01000308">
    <property type="protein sequence ID" value="VAW00995.1"/>
    <property type="molecule type" value="Genomic_DNA"/>
</dbReference>
<organism evidence="8">
    <name type="scientific">hydrothermal vent metagenome</name>
    <dbReference type="NCBI Taxonomy" id="652676"/>
    <lineage>
        <taxon>unclassified sequences</taxon>
        <taxon>metagenomes</taxon>
        <taxon>ecological metagenomes</taxon>
    </lineage>
</organism>
<keyword evidence="3" id="KW-0479">Metal-binding</keyword>
<evidence type="ECO:0000256" key="3">
    <source>
        <dbReference type="ARBA" id="ARBA00022723"/>
    </source>
</evidence>
<evidence type="ECO:0000313" key="8">
    <source>
        <dbReference type="EMBL" id="VAW00995.1"/>
    </source>
</evidence>
<protein>
    <submittedName>
        <fullName evidence="8">CRISPR-associated protein Cas2</fullName>
    </submittedName>
</protein>
<dbReference type="GO" id="GO:0043571">
    <property type="term" value="P:maintenance of CRISPR repeat elements"/>
    <property type="evidence" value="ECO:0007669"/>
    <property type="project" value="InterPro"/>
</dbReference>
<dbReference type="GO" id="GO:0004521">
    <property type="term" value="F:RNA endonuclease activity"/>
    <property type="evidence" value="ECO:0007669"/>
    <property type="project" value="InterPro"/>
</dbReference>
<accession>A0A3B0S3X4</accession>
<dbReference type="HAMAP" id="MF_01471">
    <property type="entry name" value="Cas2"/>
    <property type="match status" value="1"/>
</dbReference>
<dbReference type="GO" id="GO:0051607">
    <property type="term" value="P:defense response to virus"/>
    <property type="evidence" value="ECO:0007669"/>
    <property type="project" value="UniProtKB-KW"/>
</dbReference>
<evidence type="ECO:0000256" key="6">
    <source>
        <dbReference type="ARBA" id="ARBA00022842"/>
    </source>
</evidence>
<evidence type="ECO:0000256" key="2">
    <source>
        <dbReference type="ARBA" id="ARBA00022722"/>
    </source>
</evidence>
<dbReference type="NCBIfam" id="TIGR01573">
    <property type="entry name" value="cas2"/>
    <property type="match status" value="1"/>
</dbReference>
<keyword evidence="6" id="KW-0460">Magnesium</keyword>
<keyword evidence="5" id="KW-0378">Hydrolase</keyword>
<sequence length="101" mass="11795">MWMMVLFDLPVVEEKARKEASRFRLYLKDLGFEMAQFSVYIRHTSGKEAVENYIRKIEASLPSGGKVDILQFTDKQYENIKCFRGTKSDSPPQNPEQLLLF</sequence>
<evidence type="ECO:0000256" key="4">
    <source>
        <dbReference type="ARBA" id="ARBA00022759"/>
    </source>
</evidence>
<dbReference type="InterPro" id="IPR019199">
    <property type="entry name" value="Virulence_VapD/CRISPR_Cas2"/>
</dbReference>